<feature type="region of interest" description="Disordered" evidence="1">
    <location>
        <begin position="93"/>
        <end position="112"/>
    </location>
</feature>
<sequence length="112" mass="11559">MTSWDIDVPGVSGVLKKVSGLAEDYESQVKKLQTHLKGAAVACKGGPVPARLQGLAEDELVPAVKDVAGRTKNALTGTSDAVKAYVRGDLDMAANAQQNAGKAPTPQPPGHK</sequence>
<proteinExistence type="predicted"/>
<comment type="caution">
    <text evidence="2">The sequence shown here is derived from an EMBL/GenBank/DDBJ whole genome shotgun (WGS) entry which is preliminary data.</text>
</comment>
<protein>
    <recommendedName>
        <fullName evidence="4">Excreted virulence factor EspC (Type VII ESX diderm)</fullName>
    </recommendedName>
</protein>
<evidence type="ECO:0000313" key="2">
    <source>
        <dbReference type="EMBL" id="NYI66807.1"/>
    </source>
</evidence>
<dbReference type="Proteomes" id="UP000539111">
    <property type="component" value="Unassembled WGS sequence"/>
</dbReference>
<organism evidence="2 3">
    <name type="scientific">Spelaeicoccus albus</name>
    <dbReference type="NCBI Taxonomy" id="1280376"/>
    <lineage>
        <taxon>Bacteria</taxon>
        <taxon>Bacillati</taxon>
        <taxon>Actinomycetota</taxon>
        <taxon>Actinomycetes</taxon>
        <taxon>Micrococcales</taxon>
        <taxon>Brevibacteriaceae</taxon>
        <taxon>Spelaeicoccus</taxon>
    </lineage>
</organism>
<dbReference type="AlphaFoldDB" id="A0A7Z0D1S8"/>
<dbReference type="EMBL" id="JACBZP010000001">
    <property type="protein sequence ID" value="NYI66807.1"/>
    <property type="molecule type" value="Genomic_DNA"/>
</dbReference>
<evidence type="ECO:0000256" key="1">
    <source>
        <dbReference type="SAM" id="MobiDB-lite"/>
    </source>
</evidence>
<name>A0A7Z0D1S8_9MICO</name>
<accession>A0A7Z0D1S8</accession>
<evidence type="ECO:0000313" key="3">
    <source>
        <dbReference type="Proteomes" id="UP000539111"/>
    </source>
</evidence>
<dbReference type="Pfam" id="PF20117">
    <property type="entry name" value="DUF6507"/>
    <property type="match status" value="1"/>
</dbReference>
<dbReference type="RefSeq" id="WP_179426406.1">
    <property type="nucleotide sequence ID" value="NZ_JACBZP010000001.1"/>
</dbReference>
<keyword evidence="3" id="KW-1185">Reference proteome</keyword>
<gene>
    <name evidence="2" type="ORF">BJY26_001113</name>
</gene>
<dbReference type="InterPro" id="IPR045436">
    <property type="entry name" value="DUF6507"/>
</dbReference>
<evidence type="ECO:0008006" key="4">
    <source>
        <dbReference type="Google" id="ProtNLM"/>
    </source>
</evidence>
<reference evidence="2 3" key="1">
    <citation type="submission" date="2020-07" db="EMBL/GenBank/DDBJ databases">
        <title>Sequencing the genomes of 1000 actinobacteria strains.</title>
        <authorList>
            <person name="Klenk H.-P."/>
        </authorList>
    </citation>
    <scope>NUCLEOTIDE SEQUENCE [LARGE SCALE GENOMIC DNA]</scope>
    <source>
        <strain evidence="2 3">DSM 26341</strain>
    </source>
</reference>